<dbReference type="InterPro" id="IPR036380">
    <property type="entry name" value="Isochorismatase-like_sf"/>
</dbReference>
<dbReference type="Pfam" id="PF00857">
    <property type="entry name" value="Isochorismatase"/>
    <property type="match status" value="1"/>
</dbReference>
<evidence type="ECO:0000256" key="1">
    <source>
        <dbReference type="ARBA" id="ARBA00006336"/>
    </source>
</evidence>
<protein>
    <submittedName>
        <fullName evidence="4">Nicotinamidase-related amidase</fullName>
    </submittedName>
</protein>
<accession>A0ABS2PCA8</accession>
<evidence type="ECO:0000256" key="2">
    <source>
        <dbReference type="ARBA" id="ARBA00022801"/>
    </source>
</evidence>
<dbReference type="PANTHER" id="PTHR43540">
    <property type="entry name" value="PEROXYUREIDOACRYLATE/UREIDOACRYLATE AMIDOHYDROLASE-RELATED"/>
    <property type="match status" value="1"/>
</dbReference>
<feature type="domain" description="Isochorismatase-like" evidence="3">
    <location>
        <begin position="21"/>
        <end position="209"/>
    </location>
</feature>
<organism evidence="4 5">
    <name type="scientific">Geomicrobium sediminis</name>
    <dbReference type="NCBI Taxonomy" id="1347788"/>
    <lineage>
        <taxon>Bacteria</taxon>
        <taxon>Bacillati</taxon>
        <taxon>Bacillota</taxon>
        <taxon>Bacilli</taxon>
        <taxon>Bacillales</taxon>
        <taxon>Geomicrobium</taxon>
    </lineage>
</organism>
<dbReference type="InterPro" id="IPR000868">
    <property type="entry name" value="Isochorismatase-like_dom"/>
</dbReference>
<keyword evidence="2" id="KW-0378">Hydrolase</keyword>
<gene>
    <name evidence="4" type="ORF">JOD17_002132</name>
</gene>
<dbReference type="Gene3D" id="3.40.50.850">
    <property type="entry name" value="Isochorismatase-like"/>
    <property type="match status" value="1"/>
</dbReference>
<keyword evidence="5" id="KW-1185">Reference proteome</keyword>
<evidence type="ECO:0000313" key="4">
    <source>
        <dbReference type="EMBL" id="MBM7633038.1"/>
    </source>
</evidence>
<evidence type="ECO:0000313" key="5">
    <source>
        <dbReference type="Proteomes" id="UP000741863"/>
    </source>
</evidence>
<dbReference type="InterPro" id="IPR050272">
    <property type="entry name" value="Isochorismatase-like_hydrls"/>
</dbReference>
<dbReference type="Proteomes" id="UP000741863">
    <property type="component" value="Unassembled WGS sequence"/>
</dbReference>
<proteinExistence type="inferred from homology"/>
<dbReference type="SUPFAM" id="SSF52499">
    <property type="entry name" value="Isochorismatase-like hydrolases"/>
    <property type="match status" value="1"/>
</dbReference>
<reference evidence="4 5" key="1">
    <citation type="submission" date="2021-01" db="EMBL/GenBank/DDBJ databases">
        <title>Genomic Encyclopedia of Type Strains, Phase IV (KMG-IV): sequencing the most valuable type-strain genomes for metagenomic binning, comparative biology and taxonomic classification.</title>
        <authorList>
            <person name="Goeker M."/>
        </authorList>
    </citation>
    <scope>NUCLEOTIDE SEQUENCE [LARGE SCALE GENOMIC DNA]</scope>
    <source>
        <strain evidence="4 5">DSM 25540</strain>
    </source>
</reference>
<evidence type="ECO:0000259" key="3">
    <source>
        <dbReference type="Pfam" id="PF00857"/>
    </source>
</evidence>
<sequence length="225" mass="24864">MSEIVVKKSEPHSIQFEFEKSALLIIDMQNDFLLPGGFGERLGNSLANIQSCIEPIQAILQSYRRLNGMVIHTKEGHSPDLSDCNQSKLERSRLQGAEIGSEGPLGRLLIAGEYGNEIIDKLKPIESEWVIQKPGKGAFYNTNLKETLRDNNITHLIVTGVTTHVCVHSTVREANDRGFNCLIITDGTAAFDLQDHHSALHMITQQGGIFGWTTSAKQLIQAMPS</sequence>
<dbReference type="RefSeq" id="WP_204697540.1">
    <property type="nucleotide sequence ID" value="NZ_JAFBEC010000005.1"/>
</dbReference>
<comment type="caution">
    <text evidence="4">The sequence shown here is derived from an EMBL/GenBank/DDBJ whole genome shotgun (WGS) entry which is preliminary data.</text>
</comment>
<name>A0ABS2PCA8_9BACL</name>
<dbReference type="PANTHER" id="PTHR43540:SF9">
    <property type="entry name" value="FAMILY HYDROLASE, PUTATIVE (AFU_ORTHOLOGUE AFUA_2G08700)-RELATED"/>
    <property type="match status" value="1"/>
</dbReference>
<dbReference type="CDD" id="cd00431">
    <property type="entry name" value="cysteine_hydrolases"/>
    <property type="match status" value="1"/>
</dbReference>
<dbReference type="EMBL" id="JAFBEC010000005">
    <property type="protein sequence ID" value="MBM7633038.1"/>
    <property type="molecule type" value="Genomic_DNA"/>
</dbReference>
<comment type="similarity">
    <text evidence="1">Belongs to the isochorismatase family.</text>
</comment>